<dbReference type="OrthoDB" id="6165442at2"/>
<dbReference type="STRING" id="29542.A6070_06530"/>
<dbReference type="RefSeq" id="WP_072287584.1">
    <property type="nucleotide sequence ID" value="NZ_CP015455.1"/>
</dbReference>
<dbReference type="AlphaFoldDB" id="A0A1L3GIJ0"/>
<protein>
    <recommendedName>
        <fullName evidence="2">TadE-like domain-containing protein</fullName>
    </recommendedName>
</protein>
<dbReference type="InterPro" id="IPR012495">
    <property type="entry name" value="TadE-like_dom"/>
</dbReference>
<keyword evidence="1" id="KW-0472">Membrane</keyword>
<keyword evidence="1" id="KW-0812">Transmembrane</keyword>
<dbReference type="Pfam" id="PF07811">
    <property type="entry name" value="TadE"/>
    <property type="match status" value="1"/>
</dbReference>
<name>A0A1L3GIJ0_SYNAC</name>
<feature type="domain" description="TadE-like" evidence="2">
    <location>
        <begin position="8"/>
        <end position="50"/>
    </location>
</feature>
<keyword evidence="1" id="KW-1133">Transmembrane helix</keyword>
<evidence type="ECO:0000313" key="4">
    <source>
        <dbReference type="Proteomes" id="UP000182264"/>
    </source>
</evidence>
<accession>A0A1L3GIJ0</accession>
<organism evidence="3 4">
    <name type="scientific">Syntrophotalea acetylenica</name>
    <name type="common">Pelobacter acetylenicus</name>
    <dbReference type="NCBI Taxonomy" id="29542"/>
    <lineage>
        <taxon>Bacteria</taxon>
        <taxon>Pseudomonadati</taxon>
        <taxon>Thermodesulfobacteriota</taxon>
        <taxon>Desulfuromonadia</taxon>
        <taxon>Desulfuromonadales</taxon>
        <taxon>Syntrophotaleaceae</taxon>
        <taxon>Syntrophotalea</taxon>
    </lineage>
</organism>
<dbReference type="EMBL" id="CP015518">
    <property type="protein sequence ID" value="APG25741.1"/>
    <property type="molecule type" value="Genomic_DNA"/>
</dbReference>
<evidence type="ECO:0000313" key="3">
    <source>
        <dbReference type="EMBL" id="APG25741.1"/>
    </source>
</evidence>
<proteinExistence type="predicted"/>
<keyword evidence="4" id="KW-1185">Reference proteome</keyword>
<gene>
    <name evidence="3" type="ORF">A7E75_12515</name>
</gene>
<evidence type="ECO:0000256" key="1">
    <source>
        <dbReference type="SAM" id="Phobius"/>
    </source>
</evidence>
<evidence type="ECO:0000259" key="2">
    <source>
        <dbReference type="Pfam" id="PF07811"/>
    </source>
</evidence>
<dbReference type="KEGG" id="pace:A6070_06530"/>
<feature type="transmembrane region" description="Helical" evidence="1">
    <location>
        <begin position="12"/>
        <end position="36"/>
    </location>
</feature>
<sequence>MNFRSQKGAAVVEFAVVLPLLLLIVFGIIEFGFIFYNKALLTNASREGARRAIVFRTDSTTGNRIIPVSDVENAIHNYLYSGNDLRLVSFGTDNLTATIETDSGVSTLNPASPGSSNEQVTQGEYVVIDVSYDYDFLLLPSLGGIPDAIKLNGITTMRAE</sequence>
<reference evidence="3 4" key="1">
    <citation type="journal article" date="2017" name="Genome Announc.">
        <title>Complete Genome Sequences of Two Acetylene-Fermenting Pelobacter acetylenicus Strains.</title>
        <authorList>
            <person name="Sutton J.M."/>
            <person name="Baesman S.M."/>
            <person name="Fierst J.L."/>
            <person name="Poret-Peterson A.T."/>
            <person name="Oremland R.S."/>
            <person name="Dunlap D.S."/>
            <person name="Akob D.M."/>
        </authorList>
    </citation>
    <scope>NUCLEOTIDE SEQUENCE [LARGE SCALE GENOMIC DNA]</scope>
    <source>
        <strain evidence="3 4">DSM 3247</strain>
    </source>
</reference>
<dbReference type="Proteomes" id="UP000182264">
    <property type="component" value="Chromosome"/>
</dbReference>